<organism evidence="15 16">
    <name type="scientific">Guptibacillus hwajinpoensis</name>
    <dbReference type="NCBI Taxonomy" id="208199"/>
    <lineage>
        <taxon>Bacteria</taxon>
        <taxon>Bacillati</taxon>
        <taxon>Bacillota</taxon>
        <taxon>Bacilli</taxon>
        <taxon>Bacillales</taxon>
        <taxon>Guptibacillaceae</taxon>
        <taxon>Guptibacillus</taxon>
    </lineage>
</organism>
<evidence type="ECO:0000313" key="16">
    <source>
        <dbReference type="Proteomes" id="UP000310541"/>
    </source>
</evidence>
<evidence type="ECO:0000256" key="2">
    <source>
        <dbReference type="ARBA" id="ARBA00004994"/>
    </source>
</evidence>
<keyword evidence="12" id="KW-0812">Transmembrane</keyword>
<keyword evidence="12" id="KW-1133">Transmembrane helix</keyword>
<dbReference type="Gene3D" id="1.10.1040.10">
    <property type="entry name" value="N-(1-d-carboxylethyl)-l-norvaline Dehydrogenase, domain 2"/>
    <property type="match status" value="1"/>
</dbReference>
<feature type="transmembrane region" description="Helical" evidence="12">
    <location>
        <begin position="12"/>
        <end position="30"/>
    </location>
</feature>
<evidence type="ECO:0000256" key="3">
    <source>
        <dbReference type="ARBA" id="ARBA00007870"/>
    </source>
</evidence>
<feature type="domain" description="Ketopantoate reductase C-terminal" evidence="14">
    <location>
        <begin position="179"/>
        <end position="297"/>
    </location>
</feature>
<dbReference type="GO" id="GO:0015940">
    <property type="term" value="P:pantothenate biosynthetic process"/>
    <property type="evidence" value="ECO:0007669"/>
    <property type="project" value="UniProtKB-UniPathway"/>
</dbReference>
<keyword evidence="12" id="KW-0472">Membrane</keyword>
<evidence type="ECO:0000259" key="14">
    <source>
        <dbReference type="Pfam" id="PF08546"/>
    </source>
</evidence>
<evidence type="ECO:0000256" key="10">
    <source>
        <dbReference type="ARBA" id="ARBA00048793"/>
    </source>
</evidence>
<evidence type="ECO:0000256" key="12">
    <source>
        <dbReference type="SAM" id="Phobius"/>
    </source>
</evidence>
<comment type="catalytic activity">
    <reaction evidence="10 11">
        <text>(R)-pantoate + NADP(+) = 2-dehydropantoate + NADPH + H(+)</text>
        <dbReference type="Rhea" id="RHEA:16233"/>
        <dbReference type="ChEBI" id="CHEBI:11561"/>
        <dbReference type="ChEBI" id="CHEBI:15378"/>
        <dbReference type="ChEBI" id="CHEBI:15980"/>
        <dbReference type="ChEBI" id="CHEBI:57783"/>
        <dbReference type="ChEBI" id="CHEBI:58349"/>
        <dbReference type="EC" id="1.1.1.169"/>
    </reaction>
</comment>
<dbReference type="OrthoDB" id="9800163at2"/>
<protein>
    <recommendedName>
        <fullName evidence="5 11">2-dehydropantoate 2-reductase</fullName>
        <ecNumber evidence="4 11">1.1.1.169</ecNumber>
    </recommendedName>
    <alternativeName>
        <fullName evidence="9 11">Ketopantoate reductase</fullName>
    </alternativeName>
</protein>
<evidence type="ECO:0000256" key="4">
    <source>
        <dbReference type="ARBA" id="ARBA00013014"/>
    </source>
</evidence>
<evidence type="ECO:0000256" key="9">
    <source>
        <dbReference type="ARBA" id="ARBA00032024"/>
    </source>
</evidence>
<evidence type="ECO:0000256" key="5">
    <source>
        <dbReference type="ARBA" id="ARBA00019465"/>
    </source>
</evidence>
<evidence type="ECO:0000256" key="8">
    <source>
        <dbReference type="ARBA" id="ARBA00023002"/>
    </source>
</evidence>
<evidence type="ECO:0000256" key="7">
    <source>
        <dbReference type="ARBA" id="ARBA00022857"/>
    </source>
</evidence>
<dbReference type="AlphaFoldDB" id="A0A4V5PYX0"/>
<dbReference type="InterPro" id="IPR008927">
    <property type="entry name" value="6-PGluconate_DH-like_C_sf"/>
</dbReference>
<dbReference type="InterPro" id="IPR050838">
    <property type="entry name" value="Ketopantoate_reductase"/>
</dbReference>
<dbReference type="SUPFAM" id="SSF51735">
    <property type="entry name" value="NAD(P)-binding Rossmann-fold domains"/>
    <property type="match status" value="1"/>
</dbReference>
<dbReference type="InterPro" id="IPR013752">
    <property type="entry name" value="KPA_reductase"/>
</dbReference>
<dbReference type="EC" id="1.1.1.169" evidence="4 11"/>
<dbReference type="GO" id="GO:0005737">
    <property type="term" value="C:cytoplasm"/>
    <property type="evidence" value="ECO:0007669"/>
    <property type="project" value="TreeGrafter"/>
</dbReference>
<dbReference type="EMBL" id="SWFM01000001">
    <property type="protein sequence ID" value="TKD71758.1"/>
    <property type="molecule type" value="Genomic_DNA"/>
</dbReference>
<gene>
    <name evidence="15" type="ORF">FBF83_02850</name>
</gene>
<dbReference type="UniPathway" id="UPA00028">
    <property type="reaction ID" value="UER00004"/>
</dbReference>
<sequence>MRPTKVGNCLRITIIGAGSIGLLLAAKFAMANHIVTLVCHEVQQANKLKAEGIQYRGTKVSQVTVQSTSVLEDDKVDLLIVAVKSQQVPSVVESINKVFGEEIPDMLFIQNGMAHIQHLESISHNILVGIINHGAKKLDDVTVLHKGVGTIEVSTYRGVPRSIHNLSSEDFPIYYVKDWYHMLARKLVVNCAINPLTGIFGIENGELLTNARFYTILRELVRESSQVLELDYEEALCNVQAVCRQTARNTSSMLADLKGGRQTEIDAITGVILKQAELKGLDVPYSRFVYDSIKGLEKIRN</sequence>
<dbReference type="Gene3D" id="3.40.50.720">
    <property type="entry name" value="NAD(P)-binding Rossmann-like Domain"/>
    <property type="match status" value="1"/>
</dbReference>
<dbReference type="Pfam" id="PF08546">
    <property type="entry name" value="ApbA_C"/>
    <property type="match status" value="1"/>
</dbReference>
<dbReference type="SUPFAM" id="SSF48179">
    <property type="entry name" value="6-phosphogluconate dehydrogenase C-terminal domain-like"/>
    <property type="match status" value="1"/>
</dbReference>
<dbReference type="InterPro" id="IPR003710">
    <property type="entry name" value="ApbA"/>
</dbReference>
<comment type="caution">
    <text evidence="15">The sequence shown here is derived from an EMBL/GenBank/DDBJ whole genome shotgun (WGS) entry which is preliminary data.</text>
</comment>
<keyword evidence="8 11" id="KW-0560">Oxidoreductase</keyword>
<dbReference type="NCBIfam" id="TIGR00745">
    <property type="entry name" value="apbA_panE"/>
    <property type="match status" value="1"/>
</dbReference>
<dbReference type="GO" id="GO:0050661">
    <property type="term" value="F:NADP binding"/>
    <property type="evidence" value="ECO:0007669"/>
    <property type="project" value="TreeGrafter"/>
</dbReference>
<keyword evidence="7 11" id="KW-0521">NADP</keyword>
<evidence type="ECO:0000259" key="13">
    <source>
        <dbReference type="Pfam" id="PF02558"/>
    </source>
</evidence>
<evidence type="ECO:0000256" key="1">
    <source>
        <dbReference type="ARBA" id="ARBA00002919"/>
    </source>
</evidence>
<proteinExistence type="inferred from homology"/>
<comment type="pathway">
    <text evidence="2 11">Cofactor biosynthesis; (R)-pantothenate biosynthesis; (R)-pantoate from 3-methyl-2-oxobutanoate: step 2/2.</text>
</comment>
<dbReference type="PANTHER" id="PTHR43765">
    <property type="entry name" value="2-DEHYDROPANTOATE 2-REDUCTASE-RELATED"/>
    <property type="match status" value="1"/>
</dbReference>
<feature type="domain" description="Ketopantoate reductase N-terminal" evidence="13">
    <location>
        <begin position="12"/>
        <end position="156"/>
    </location>
</feature>
<evidence type="ECO:0000313" key="15">
    <source>
        <dbReference type="EMBL" id="TKD71758.1"/>
    </source>
</evidence>
<reference evidence="15 16" key="1">
    <citation type="submission" date="2019-04" db="EMBL/GenBank/DDBJ databases">
        <title>Genome sequence of Bacillus hwajinpoensis strain Y2.</title>
        <authorList>
            <person name="Fair J.L."/>
            <person name="Maclea K.S."/>
        </authorList>
    </citation>
    <scope>NUCLEOTIDE SEQUENCE [LARGE SCALE GENOMIC DNA]</scope>
    <source>
        <strain evidence="15 16">Y2</strain>
    </source>
</reference>
<dbReference type="InterPro" id="IPR036291">
    <property type="entry name" value="NAD(P)-bd_dom_sf"/>
</dbReference>
<dbReference type="Pfam" id="PF02558">
    <property type="entry name" value="ApbA"/>
    <property type="match status" value="1"/>
</dbReference>
<evidence type="ECO:0000256" key="6">
    <source>
        <dbReference type="ARBA" id="ARBA00022655"/>
    </source>
</evidence>
<dbReference type="PANTHER" id="PTHR43765:SF2">
    <property type="entry name" value="2-DEHYDROPANTOATE 2-REDUCTASE"/>
    <property type="match status" value="1"/>
</dbReference>
<dbReference type="InterPro" id="IPR013328">
    <property type="entry name" value="6PGD_dom2"/>
</dbReference>
<name>A0A4V5PYX0_9BACL</name>
<dbReference type="InterPro" id="IPR013332">
    <property type="entry name" value="KPR_N"/>
</dbReference>
<dbReference type="Proteomes" id="UP000310541">
    <property type="component" value="Unassembled WGS sequence"/>
</dbReference>
<keyword evidence="6 11" id="KW-0566">Pantothenate biosynthesis</keyword>
<evidence type="ECO:0000256" key="11">
    <source>
        <dbReference type="RuleBase" id="RU362068"/>
    </source>
</evidence>
<comment type="function">
    <text evidence="1 11">Catalyzes the NADPH-dependent reduction of ketopantoate into pantoic acid.</text>
</comment>
<comment type="similarity">
    <text evidence="3 11">Belongs to the ketopantoate reductase family.</text>
</comment>
<dbReference type="GO" id="GO:0008677">
    <property type="term" value="F:2-dehydropantoate 2-reductase activity"/>
    <property type="evidence" value="ECO:0007669"/>
    <property type="project" value="UniProtKB-EC"/>
</dbReference>
<accession>A0A4V5PYX0</accession>